<sequence>MNSVLQELVGKKVSVYSNQPTAERQDVGVLEAVDNYWLKIRKSETETVFFSVHLVRMVKLFNT</sequence>
<name>A0A068NY70_FIMGI</name>
<dbReference type="Proteomes" id="UP000027982">
    <property type="component" value="Chromosome"/>
</dbReference>
<accession>A0A068NY70</accession>
<evidence type="ECO:0000313" key="2">
    <source>
        <dbReference type="Proteomes" id="UP000027982"/>
    </source>
</evidence>
<dbReference type="KEGG" id="fgi:OP10G_4522"/>
<dbReference type="EMBL" id="CP007139">
    <property type="protein sequence ID" value="AIE87890.1"/>
    <property type="molecule type" value="Genomic_DNA"/>
</dbReference>
<dbReference type="STRING" id="661478.OP10G_4522"/>
<dbReference type="AlphaFoldDB" id="A0A068NY70"/>
<keyword evidence="2" id="KW-1185">Reference proteome</keyword>
<gene>
    <name evidence="1" type="ORF">OP10G_4522</name>
</gene>
<dbReference type="HOGENOM" id="CLU_2879262_0_0_0"/>
<evidence type="ECO:0000313" key="1">
    <source>
        <dbReference type="EMBL" id="AIE87890.1"/>
    </source>
</evidence>
<organism evidence="1 2">
    <name type="scientific">Fimbriimonas ginsengisoli Gsoil 348</name>
    <dbReference type="NCBI Taxonomy" id="661478"/>
    <lineage>
        <taxon>Bacteria</taxon>
        <taxon>Bacillati</taxon>
        <taxon>Armatimonadota</taxon>
        <taxon>Fimbriimonadia</taxon>
        <taxon>Fimbriimonadales</taxon>
        <taxon>Fimbriimonadaceae</taxon>
        <taxon>Fimbriimonas</taxon>
    </lineage>
</organism>
<proteinExistence type="predicted"/>
<protein>
    <submittedName>
        <fullName evidence="1">Uncharacterized protein</fullName>
    </submittedName>
</protein>
<dbReference type="RefSeq" id="WP_025228233.1">
    <property type="nucleotide sequence ID" value="NZ_CP007139.1"/>
</dbReference>
<reference evidence="1 2" key="1">
    <citation type="journal article" date="2014" name="PLoS ONE">
        <title>The first complete genome sequence of the class fimbriimonadia in the phylum armatimonadetes.</title>
        <authorList>
            <person name="Hu Z.Y."/>
            <person name="Wang Y.Z."/>
            <person name="Im W.T."/>
            <person name="Wang S.Y."/>
            <person name="Zhao G.P."/>
            <person name="Zheng H.J."/>
            <person name="Quan Z.X."/>
        </authorList>
    </citation>
    <scope>NUCLEOTIDE SEQUENCE [LARGE SCALE GENOMIC DNA]</scope>
    <source>
        <strain evidence="1">Gsoil 348</strain>
    </source>
</reference>
<dbReference type="OrthoDB" id="9972735at2"/>